<feature type="domain" description="Thymidylate kinase-like" evidence="11">
    <location>
        <begin position="12"/>
        <end position="201"/>
    </location>
</feature>
<dbReference type="UniPathway" id="UPA00575"/>
<dbReference type="GO" id="GO:0006235">
    <property type="term" value="P:dTTP biosynthetic process"/>
    <property type="evidence" value="ECO:0007669"/>
    <property type="project" value="UniProtKB-UniPathway"/>
</dbReference>
<dbReference type="InterPro" id="IPR018094">
    <property type="entry name" value="Thymidylate_kinase"/>
</dbReference>
<comment type="pathway">
    <text evidence="1">Pyrimidine metabolism; dTTP biosynthesis.</text>
</comment>
<keyword evidence="6" id="KW-0547">Nucleotide-binding</keyword>
<evidence type="ECO:0000256" key="7">
    <source>
        <dbReference type="ARBA" id="ARBA00022777"/>
    </source>
</evidence>
<name>F8SJ66_BPPA3</name>
<keyword evidence="4" id="KW-0808">Transferase</keyword>
<dbReference type="GO" id="GO:0004798">
    <property type="term" value="F:dTMP kinase activity"/>
    <property type="evidence" value="ECO:0007669"/>
    <property type="project" value="UniProtKB-EC"/>
</dbReference>
<dbReference type="GeneID" id="26643751"/>
<organismHost>
    <name type="scientific">Pseudomonas aeruginosa</name>
    <dbReference type="NCBI Taxonomy" id="287"/>
</organismHost>
<dbReference type="InterPro" id="IPR039430">
    <property type="entry name" value="Thymidylate_kin-like_dom"/>
</dbReference>
<dbReference type="HAMAP" id="MF_00165">
    <property type="entry name" value="Thymidylate_kinase"/>
    <property type="match status" value="1"/>
</dbReference>
<evidence type="ECO:0000313" key="12">
    <source>
        <dbReference type="EMBL" id="AEH03646.1"/>
    </source>
</evidence>
<dbReference type="PANTHER" id="PTHR10344:SF4">
    <property type="entry name" value="UMP-CMP KINASE 2, MITOCHONDRIAL"/>
    <property type="match status" value="1"/>
</dbReference>
<dbReference type="Gene3D" id="3.40.50.300">
    <property type="entry name" value="P-loop containing nucleotide triphosphate hydrolases"/>
    <property type="match status" value="1"/>
</dbReference>
<accession>F8SJ66</accession>
<keyword evidence="8" id="KW-0067">ATP-binding</keyword>
<dbReference type="GO" id="GO:0006227">
    <property type="term" value="P:dUDP biosynthetic process"/>
    <property type="evidence" value="ECO:0007669"/>
    <property type="project" value="TreeGrafter"/>
</dbReference>
<comment type="similarity">
    <text evidence="2">Belongs to the thymidylate kinase family.</text>
</comment>
<dbReference type="Pfam" id="PF02223">
    <property type="entry name" value="Thymidylate_kin"/>
    <property type="match status" value="1"/>
</dbReference>
<dbReference type="PANTHER" id="PTHR10344">
    <property type="entry name" value="THYMIDYLATE KINASE"/>
    <property type="match status" value="1"/>
</dbReference>
<protein>
    <recommendedName>
        <fullName evidence="3">dTMP kinase</fullName>
        <ecNumber evidence="3">2.7.4.9</ecNumber>
    </recommendedName>
</protein>
<reference evidence="12 13" key="1">
    <citation type="journal article" date="2011" name="Microbiology">
        <title>The Pseudomonas aeruginosa generalized transducing phage phiPA3 is a new member of the phiKZ-like group of 'jumbo' phages, and infects model laboratory strains and clinical isolates from cystic fibrosis patients.</title>
        <authorList>
            <person name="Monson R."/>
            <person name="Foulds I."/>
            <person name="Foweraker J."/>
            <person name="Welch M."/>
            <person name="Salmond G.P."/>
        </authorList>
    </citation>
    <scope>NUCLEOTIDE SEQUENCE [LARGE SCALE GENOMIC DNA]</scope>
</reference>
<comment type="catalytic activity">
    <reaction evidence="9">
        <text>dTMP + ATP = dTDP + ADP</text>
        <dbReference type="Rhea" id="RHEA:13517"/>
        <dbReference type="ChEBI" id="CHEBI:30616"/>
        <dbReference type="ChEBI" id="CHEBI:58369"/>
        <dbReference type="ChEBI" id="CHEBI:63528"/>
        <dbReference type="ChEBI" id="CHEBI:456216"/>
        <dbReference type="EC" id="2.7.4.9"/>
    </reaction>
</comment>
<keyword evidence="7 12" id="KW-0418">Kinase</keyword>
<dbReference type="KEGG" id="vg:26643751"/>
<evidence type="ECO:0000256" key="10">
    <source>
        <dbReference type="SAM" id="MobiDB-lite"/>
    </source>
</evidence>
<proteinExistence type="inferred from homology"/>
<evidence type="ECO:0000256" key="3">
    <source>
        <dbReference type="ARBA" id="ARBA00012980"/>
    </source>
</evidence>
<evidence type="ECO:0000256" key="6">
    <source>
        <dbReference type="ARBA" id="ARBA00022741"/>
    </source>
</evidence>
<evidence type="ECO:0000256" key="9">
    <source>
        <dbReference type="ARBA" id="ARBA00048743"/>
    </source>
</evidence>
<keyword evidence="13" id="KW-1185">Reference proteome</keyword>
<sequence length="362" mass="41263">MFNPAVQKFVVLEGDEFSGKSSVRKALVERLEALNVPHQVFREPGGTPFGEEIREILLRKGDEQINQVSDILLHQAYRAQNVREIIKPALEAGKLVLSERFIISTYCLNVVPYLETNPELQDLFMGTLPFVTQGIPEPITFMLRLPEEERMKRADGRKLDRYEDMPADHVAKVSKAYRELQLPSMVEVDATQSIEKIVDFILDVLTQFDDRETQRLADEAQRKALMAEAEVPTPEEPVAKGSSEAEESQPFDLETALEAYAQTNIVPELFPRLTQEGDAEYQANAMKYWRELAKKIVAKIFKQTGEDQSIFQPHRVGQLNSEIHSLFHYHARFEYMMDELRKDGAFGEDSTETGVTIEDPAV</sequence>
<evidence type="ECO:0000256" key="5">
    <source>
        <dbReference type="ARBA" id="ARBA00022727"/>
    </source>
</evidence>
<evidence type="ECO:0000256" key="4">
    <source>
        <dbReference type="ARBA" id="ARBA00022679"/>
    </source>
</evidence>
<dbReference type="InterPro" id="IPR027417">
    <property type="entry name" value="P-loop_NTPase"/>
</dbReference>
<feature type="region of interest" description="Disordered" evidence="10">
    <location>
        <begin position="226"/>
        <end position="249"/>
    </location>
</feature>
<dbReference type="EMBL" id="HQ630627">
    <property type="protein sequence ID" value="AEH03646.1"/>
    <property type="molecule type" value="Genomic_DNA"/>
</dbReference>
<evidence type="ECO:0000256" key="2">
    <source>
        <dbReference type="ARBA" id="ARBA00009776"/>
    </source>
</evidence>
<evidence type="ECO:0000256" key="8">
    <source>
        <dbReference type="ARBA" id="ARBA00022840"/>
    </source>
</evidence>
<dbReference type="OrthoDB" id="34450at10239"/>
<gene>
    <name evidence="12" type="primary">223</name>
</gene>
<keyword evidence="5" id="KW-0545">Nucleotide biosynthesis</keyword>
<dbReference type="NCBIfam" id="TIGR00041">
    <property type="entry name" value="DTMP_kinase"/>
    <property type="match status" value="1"/>
</dbReference>
<dbReference type="RefSeq" id="YP_009217302.1">
    <property type="nucleotide sequence ID" value="NC_028999.1"/>
</dbReference>
<evidence type="ECO:0000313" key="13">
    <source>
        <dbReference type="Proteomes" id="UP000008388"/>
    </source>
</evidence>
<dbReference type="CDD" id="cd01672">
    <property type="entry name" value="TMPK"/>
    <property type="match status" value="1"/>
</dbReference>
<dbReference type="GO" id="GO:0005524">
    <property type="term" value="F:ATP binding"/>
    <property type="evidence" value="ECO:0007669"/>
    <property type="project" value="UniProtKB-KW"/>
</dbReference>
<dbReference type="Proteomes" id="UP000008388">
    <property type="component" value="Segment"/>
</dbReference>
<evidence type="ECO:0000256" key="1">
    <source>
        <dbReference type="ARBA" id="ARBA00004992"/>
    </source>
</evidence>
<evidence type="ECO:0000259" key="11">
    <source>
        <dbReference type="Pfam" id="PF02223"/>
    </source>
</evidence>
<dbReference type="EC" id="2.7.4.9" evidence="3"/>
<organism evidence="12 13">
    <name type="scientific">Pseudomonas phage PhiPA3</name>
    <name type="common">Pseudomonas aeruginosa phage PhiPA3</name>
    <dbReference type="NCBI Taxonomy" id="998086"/>
    <lineage>
        <taxon>Viruses</taxon>
        <taxon>Duplodnaviria</taxon>
        <taxon>Heunggongvirae</taxon>
        <taxon>Uroviricota</taxon>
        <taxon>Caudoviricetes</taxon>
        <taxon>Chimalliviridae</taxon>
        <taxon>Miltoncavirus</taxon>
        <taxon>Miltoncavirus PhiPA3</taxon>
    </lineage>
</organism>
<dbReference type="GO" id="GO:0006233">
    <property type="term" value="P:dTDP biosynthetic process"/>
    <property type="evidence" value="ECO:0007669"/>
    <property type="project" value="InterPro"/>
</dbReference>
<dbReference type="SUPFAM" id="SSF52540">
    <property type="entry name" value="P-loop containing nucleoside triphosphate hydrolases"/>
    <property type="match status" value="1"/>
</dbReference>